<organism evidence="2 3">
    <name type="scientific">Pseudoalteromonas xiamenensis</name>
    <dbReference type="NCBI Taxonomy" id="882626"/>
    <lineage>
        <taxon>Bacteria</taxon>
        <taxon>Pseudomonadati</taxon>
        <taxon>Pseudomonadota</taxon>
        <taxon>Gammaproteobacteria</taxon>
        <taxon>Alteromonadales</taxon>
        <taxon>Pseudoalteromonadaceae</taxon>
        <taxon>Pseudoalteromonas</taxon>
    </lineage>
</organism>
<sequence length="92" mass="10131">MSLFIKIKALRASLSNSESKLADYTLNNPELIRNQSSIELASAANVSQSSVVKFAQKLGYKGFPEFKFAVVDALNQQSKQETKSTHGIHSSR</sequence>
<dbReference type="AlphaFoldDB" id="A0A975DJP2"/>
<dbReference type="PANTHER" id="PTHR30514">
    <property type="entry name" value="GLUCOKINASE"/>
    <property type="match status" value="1"/>
</dbReference>
<dbReference type="Gene3D" id="1.10.10.10">
    <property type="entry name" value="Winged helix-like DNA-binding domain superfamily/Winged helix DNA-binding domain"/>
    <property type="match status" value="1"/>
</dbReference>
<dbReference type="GO" id="GO:0097367">
    <property type="term" value="F:carbohydrate derivative binding"/>
    <property type="evidence" value="ECO:0007669"/>
    <property type="project" value="InterPro"/>
</dbReference>
<dbReference type="Proteomes" id="UP000664904">
    <property type="component" value="Chromosome"/>
</dbReference>
<dbReference type="InterPro" id="IPR009057">
    <property type="entry name" value="Homeodomain-like_sf"/>
</dbReference>
<dbReference type="InterPro" id="IPR047640">
    <property type="entry name" value="RpiR-like"/>
</dbReference>
<dbReference type="RefSeq" id="WP_208843975.1">
    <property type="nucleotide sequence ID" value="NZ_CP072133.1"/>
</dbReference>
<evidence type="ECO:0000259" key="1">
    <source>
        <dbReference type="PROSITE" id="PS51071"/>
    </source>
</evidence>
<accession>A0A975DJP2</accession>
<dbReference type="EMBL" id="CP072133">
    <property type="protein sequence ID" value="QTH72350.1"/>
    <property type="molecule type" value="Genomic_DNA"/>
</dbReference>
<proteinExistence type="predicted"/>
<dbReference type="Pfam" id="PF01418">
    <property type="entry name" value="HTH_6"/>
    <property type="match status" value="1"/>
</dbReference>
<dbReference type="InterPro" id="IPR000281">
    <property type="entry name" value="HTH_RpiR"/>
</dbReference>
<feature type="domain" description="HTH rpiR-type" evidence="1">
    <location>
        <begin position="1"/>
        <end position="77"/>
    </location>
</feature>
<evidence type="ECO:0000313" key="3">
    <source>
        <dbReference type="Proteomes" id="UP000664904"/>
    </source>
</evidence>
<dbReference type="GO" id="GO:0003677">
    <property type="term" value="F:DNA binding"/>
    <property type="evidence" value="ECO:0007669"/>
    <property type="project" value="InterPro"/>
</dbReference>
<dbReference type="GO" id="GO:0003700">
    <property type="term" value="F:DNA-binding transcription factor activity"/>
    <property type="evidence" value="ECO:0007669"/>
    <property type="project" value="InterPro"/>
</dbReference>
<name>A0A975DJP2_9GAMM</name>
<protein>
    <submittedName>
        <fullName evidence="2">MurR/RpiR family transcriptional regulator</fullName>
    </submittedName>
</protein>
<dbReference type="SUPFAM" id="SSF46689">
    <property type="entry name" value="Homeodomain-like"/>
    <property type="match status" value="1"/>
</dbReference>
<evidence type="ECO:0000313" key="2">
    <source>
        <dbReference type="EMBL" id="QTH72350.1"/>
    </source>
</evidence>
<keyword evidence="3" id="KW-1185">Reference proteome</keyword>
<dbReference type="PROSITE" id="PS51071">
    <property type="entry name" value="HTH_RPIR"/>
    <property type="match status" value="1"/>
</dbReference>
<gene>
    <name evidence="2" type="ORF">J5O05_05710</name>
</gene>
<dbReference type="KEGG" id="pxi:J5O05_05710"/>
<dbReference type="InterPro" id="IPR036388">
    <property type="entry name" value="WH-like_DNA-bd_sf"/>
</dbReference>
<dbReference type="PANTHER" id="PTHR30514:SF17">
    <property type="entry name" value="HTH-TYPE TRANSCRIPTIONAL REGULATOR MURR"/>
    <property type="match status" value="1"/>
</dbReference>
<reference evidence="2" key="1">
    <citation type="submission" date="2021-03" db="EMBL/GenBank/DDBJ databases">
        <title>Complete Genome of Pseudoalteromonas xiamenensis STKMTI.2, a new potential marine bacterium producing anti-Vibrio compounds.</title>
        <authorList>
            <person name="Handayani D.P."/>
            <person name="Isnansetyo A."/>
            <person name="Istiqomah I."/>
            <person name="Jumina J."/>
        </authorList>
    </citation>
    <scope>NUCLEOTIDE SEQUENCE</scope>
    <source>
        <strain evidence="2">STKMTI.2</strain>
    </source>
</reference>